<dbReference type="Proteomes" id="UP000505377">
    <property type="component" value="Chromosome"/>
</dbReference>
<reference evidence="3 4" key="1">
    <citation type="submission" date="2020-05" db="EMBL/GenBank/DDBJ databases">
        <authorList>
            <person name="Mo P."/>
        </authorList>
    </citation>
    <scope>NUCLEOTIDE SEQUENCE [LARGE SCALE GENOMIC DNA]</scope>
    <source>
        <strain evidence="3 4">Gen01</strain>
    </source>
</reference>
<dbReference type="Pfam" id="PF26450">
    <property type="entry name" value="DUF8129"/>
    <property type="match status" value="1"/>
</dbReference>
<feature type="compositionally biased region" description="Low complexity" evidence="1">
    <location>
        <begin position="70"/>
        <end position="81"/>
    </location>
</feature>
<evidence type="ECO:0000313" key="4">
    <source>
        <dbReference type="Proteomes" id="UP000505377"/>
    </source>
</evidence>
<sequence length="115" mass="12136">MSERTDLPLPDYDHLTTGDLAGRVRTLPAGPLRELIAHEEAHGNRLPVLEVLRTRLADVEDGAPLSGGDPAAARPEQAPAPDGGSDVSEAGAQVNNQPLRHGVAGQTPNRDIRGR</sequence>
<name>A0A6M6JQE4_9PSEU</name>
<dbReference type="KEGG" id="pbro:HOP40_26055"/>
<evidence type="ECO:0000259" key="2">
    <source>
        <dbReference type="Pfam" id="PF26450"/>
    </source>
</evidence>
<dbReference type="RefSeq" id="WP_172163132.1">
    <property type="nucleotide sequence ID" value="NZ_CP053564.1"/>
</dbReference>
<organism evidence="3 4">
    <name type="scientific">Pseudonocardia broussonetiae</name>
    <dbReference type="NCBI Taxonomy" id="2736640"/>
    <lineage>
        <taxon>Bacteria</taxon>
        <taxon>Bacillati</taxon>
        <taxon>Actinomycetota</taxon>
        <taxon>Actinomycetes</taxon>
        <taxon>Pseudonocardiales</taxon>
        <taxon>Pseudonocardiaceae</taxon>
        <taxon>Pseudonocardia</taxon>
    </lineage>
</organism>
<dbReference type="AlphaFoldDB" id="A0A6M6JQE4"/>
<keyword evidence="4" id="KW-1185">Reference proteome</keyword>
<feature type="domain" description="DUF8129" evidence="2">
    <location>
        <begin position="10"/>
        <end position="58"/>
    </location>
</feature>
<dbReference type="EMBL" id="CP053564">
    <property type="protein sequence ID" value="QJY48812.1"/>
    <property type="molecule type" value="Genomic_DNA"/>
</dbReference>
<gene>
    <name evidence="3" type="ORF">HOP40_26055</name>
</gene>
<proteinExistence type="predicted"/>
<protein>
    <recommendedName>
        <fullName evidence="2">DUF8129 domain-containing protein</fullName>
    </recommendedName>
</protein>
<evidence type="ECO:0000256" key="1">
    <source>
        <dbReference type="SAM" id="MobiDB-lite"/>
    </source>
</evidence>
<feature type="region of interest" description="Disordered" evidence="1">
    <location>
        <begin position="60"/>
        <end position="115"/>
    </location>
</feature>
<evidence type="ECO:0000313" key="3">
    <source>
        <dbReference type="EMBL" id="QJY48812.1"/>
    </source>
</evidence>
<dbReference type="InterPro" id="IPR058442">
    <property type="entry name" value="DUF8129"/>
</dbReference>
<accession>A0A6M6JQE4</accession>